<reference evidence="1 2" key="1">
    <citation type="submission" date="2017-11" db="EMBL/GenBank/DDBJ databases">
        <title>De-novo sequencing of pomegranate (Punica granatum L.) genome.</title>
        <authorList>
            <person name="Akparov Z."/>
            <person name="Amiraslanov A."/>
            <person name="Hajiyeva S."/>
            <person name="Abbasov M."/>
            <person name="Kaur K."/>
            <person name="Hamwieh A."/>
            <person name="Solovyev V."/>
            <person name="Salamov A."/>
            <person name="Braich B."/>
            <person name="Kosarev P."/>
            <person name="Mahmoud A."/>
            <person name="Hajiyev E."/>
            <person name="Babayeva S."/>
            <person name="Izzatullayeva V."/>
            <person name="Mammadov A."/>
            <person name="Mammadov A."/>
            <person name="Sharifova S."/>
            <person name="Ojaghi J."/>
            <person name="Eynullazada K."/>
            <person name="Bayramov B."/>
            <person name="Abdulazimova A."/>
            <person name="Shahmuradov I."/>
        </authorList>
    </citation>
    <scope>NUCLEOTIDE SEQUENCE [LARGE SCALE GENOMIC DNA]</scope>
    <source>
        <strain evidence="2">cv. AG2017</strain>
        <tissue evidence="1">Leaf</tissue>
    </source>
</reference>
<keyword evidence="2" id="KW-1185">Reference proteome</keyword>
<proteinExistence type="predicted"/>
<sequence>MSAYLRHRRLPSGFARGTGACPMGLQEARALAQQVCKKYGRLLNKLHDARALA</sequence>
<dbReference type="EMBL" id="PGOL01001597">
    <property type="protein sequence ID" value="PKI56499.1"/>
    <property type="molecule type" value="Genomic_DNA"/>
</dbReference>
<organism evidence="1 2">
    <name type="scientific">Punica granatum</name>
    <name type="common">Pomegranate</name>
    <dbReference type="NCBI Taxonomy" id="22663"/>
    <lineage>
        <taxon>Eukaryota</taxon>
        <taxon>Viridiplantae</taxon>
        <taxon>Streptophyta</taxon>
        <taxon>Embryophyta</taxon>
        <taxon>Tracheophyta</taxon>
        <taxon>Spermatophyta</taxon>
        <taxon>Magnoliopsida</taxon>
        <taxon>eudicotyledons</taxon>
        <taxon>Gunneridae</taxon>
        <taxon>Pentapetalae</taxon>
        <taxon>rosids</taxon>
        <taxon>malvids</taxon>
        <taxon>Myrtales</taxon>
        <taxon>Lythraceae</taxon>
        <taxon>Punica</taxon>
    </lineage>
</organism>
<dbReference type="AlphaFoldDB" id="A0A2I0JJR2"/>
<evidence type="ECO:0000313" key="2">
    <source>
        <dbReference type="Proteomes" id="UP000233551"/>
    </source>
</evidence>
<comment type="caution">
    <text evidence="1">The sequence shown here is derived from an EMBL/GenBank/DDBJ whole genome shotgun (WGS) entry which is preliminary data.</text>
</comment>
<accession>A0A2I0JJR2</accession>
<dbReference type="Proteomes" id="UP000233551">
    <property type="component" value="Unassembled WGS sequence"/>
</dbReference>
<evidence type="ECO:0000313" key="1">
    <source>
        <dbReference type="EMBL" id="PKI56499.1"/>
    </source>
</evidence>
<name>A0A2I0JJR2_PUNGR</name>
<protein>
    <submittedName>
        <fullName evidence="1">Uncharacterized protein</fullName>
    </submittedName>
</protein>
<gene>
    <name evidence="1" type="ORF">CRG98_023137</name>
</gene>